<evidence type="ECO:0000256" key="1">
    <source>
        <dbReference type="SAM" id="SignalP"/>
    </source>
</evidence>
<dbReference type="InterPro" id="IPR016186">
    <property type="entry name" value="C-type_lectin-like/link_sf"/>
</dbReference>
<evidence type="ECO:0000313" key="2">
    <source>
        <dbReference type="EMBL" id="OHU94306.1"/>
    </source>
</evidence>
<sequence length="262" mass="28812">MTIKKLLSTCTFLFAASSAYGNDYVGALNIDTNNLIWSATTSYSAGQVVREGESGSLFVATTNINVNAQNPTPVEDSQRWVLLVKGEAIADDLVKKIPQDAKAIFVTSQQFRGYELFDNYRDEVDAICQSAADASEYAPQGTYGAIIALSSDYRSATSPISHSHEYYLLNGTKVANNKQDFYSNRLLSPINIDENLNQVTTNLYVWTNSFSTGDSGHTESCLKTYNDPGVAQVGNASKSDAWWRSTDSRYCQSSARLYCAQK</sequence>
<feature type="chain" id="PRO_5010229448" description="DUF1554 domain-containing protein" evidence="1">
    <location>
        <begin position="22"/>
        <end position="262"/>
    </location>
</feature>
<organism evidence="2 3">
    <name type="scientific">Pseudoalteromonas byunsanensis</name>
    <dbReference type="NCBI Taxonomy" id="327939"/>
    <lineage>
        <taxon>Bacteria</taxon>
        <taxon>Pseudomonadati</taxon>
        <taxon>Pseudomonadota</taxon>
        <taxon>Gammaproteobacteria</taxon>
        <taxon>Alteromonadales</taxon>
        <taxon>Pseudoalteromonadaceae</taxon>
        <taxon>Pseudoalteromonas</taxon>
    </lineage>
</organism>
<dbReference type="Proteomes" id="UP000180253">
    <property type="component" value="Unassembled WGS sequence"/>
</dbReference>
<evidence type="ECO:0000313" key="3">
    <source>
        <dbReference type="Proteomes" id="UP000180253"/>
    </source>
</evidence>
<comment type="caution">
    <text evidence="2">The sequence shown here is derived from an EMBL/GenBank/DDBJ whole genome shotgun (WGS) entry which is preliminary data.</text>
</comment>
<feature type="signal peptide" evidence="1">
    <location>
        <begin position="1"/>
        <end position="21"/>
    </location>
</feature>
<keyword evidence="3" id="KW-1185">Reference proteome</keyword>
<gene>
    <name evidence="2" type="ORF">BIW53_14580</name>
</gene>
<protein>
    <recommendedName>
        <fullName evidence="4">DUF1554 domain-containing protein</fullName>
    </recommendedName>
</protein>
<keyword evidence="1" id="KW-0732">Signal</keyword>
<proteinExistence type="predicted"/>
<dbReference type="OrthoDB" id="6287186at2"/>
<evidence type="ECO:0008006" key="4">
    <source>
        <dbReference type="Google" id="ProtNLM"/>
    </source>
</evidence>
<reference evidence="2 3" key="1">
    <citation type="submission" date="2016-10" db="EMBL/GenBank/DDBJ databases">
        <title>Pseudoalteromonas amylolytica sp. nov., isolated from the surface seawater.</title>
        <authorList>
            <person name="Wu Y.-H."/>
            <person name="Cheng H."/>
            <person name="Jin X.-B."/>
            <person name="Wang C.-S."/>
            <person name="Xu X.-W."/>
        </authorList>
    </citation>
    <scope>NUCLEOTIDE SEQUENCE [LARGE SCALE GENOMIC DNA]</scope>
    <source>
        <strain evidence="2 3">JCM 12483</strain>
    </source>
</reference>
<accession>A0A1S1N4R5</accession>
<dbReference type="AlphaFoldDB" id="A0A1S1N4R5"/>
<dbReference type="EMBL" id="MNAN01000034">
    <property type="protein sequence ID" value="OHU94306.1"/>
    <property type="molecule type" value="Genomic_DNA"/>
</dbReference>
<name>A0A1S1N4R5_9GAMM</name>
<dbReference type="RefSeq" id="WP_070992744.1">
    <property type="nucleotide sequence ID" value="NZ_CBCSHD010000009.1"/>
</dbReference>
<dbReference type="Gene3D" id="3.10.100.10">
    <property type="entry name" value="Mannose-Binding Protein A, subunit A"/>
    <property type="match status" value="1"/>
</dbReference>